<dbReference type="GO" id="GO:0008270">
    <property type="term" value="F:zinc ion binding"/>
    <property type="evidence" value="ECO:0007669"/>
    <property type="project" value="UniProtKB-KW"/>
</dbReference>
<evidence type="ECO:0000256" key="15">
    <source>
        <dbReference type="SAM" id="MobiDB-lite"/>
    </source>
</evidence>
<keyword evidence="14" id="KW-0675">Receptor</keyword>
<feature type="compositionally biased region" description="Polar residues" evidence="15">
    <location>
        <begin position="871"/>
        <end position="925"/>
    </location>
</feature>
<dbReference type="OrthoDB" id="447251at2759"/>
<evidence type="ECO:0000256" key="1">
    <source>
        <dbReference type="ARBA" id="ARBA00022543"/>
    </source>
</evidence>
<evidence type="ECO:0000259" key="16">
    <source>
        <dbReference type="PROSITE" id="PS50112"/>
    </source>
</evidence>
<keyword evidence="2" id="KW-0716">Sensory transduction</keyword>
<dbReference type="EMBL" id="VNKQ01000013">
    <property type="protein sequence ID" value="KAG0647420.1"/>
    <property type="molecule type" value="Genomic_DNA"/>
</dbReference>
<dbReference type="PROSITE" id="PS50112">
    <property type="entry name" value="PAS"/>
    <property type="match status" value="2"/>
</dbReference>
<evidence type="ECO:0000256" key="12">
    <source>
        <dbReference type="ARBA" id="ARBA00023159"/>
    </source>
</evidence>
<keyword evidence="6" id="KW-0677">Repeat</keyword>
<protein>
    <submittedName>
        <fullName evidence="17">White collar 1</fullName>
    </submittedName>
</protein>
<feature type="region of interest" description="Disordered" evidence="15">
    <location>
        <begin position="1"/>
        <end position="22"/>
    </location>
</feature>
<evidence type="ECO:0000256" key="9">
    <source>
        <dbReference type="ARBA" id="ARBA00022991"/>
    </source>
</evidence>
<dbReference type="Pfam" id="PF08447">
    <property type="entry name" value="PAS_3"/>
    <property type="match status" value="1"/>
</dbReference>
<evidence type="ECO:0000256" key="2">
    <source>
        <dbReference type="ARBA" id="ARBA00022606"/>
    </source>
</evidence>
<evidence type="ECO:0000256" key="3">
    <source>
        <dbReference type="ARBA" id="ARBA00022630"/>
    </source>
</evidence>
<evidence type="ECO:0000256" key="11">
    <source>
        <dbReference type="ARBA" id="ARBA00023125"/>
    </source>
</evidence>
<keyword evidence="7" id="KW-0863">Zinc-finger</keyword>
<evidence type="ECO:0000256" key="7">
    <source>
        <dbReference type="ARBA" id="ARBA00022771"/>
    </source>
</evidence>
<dbReference type="Proteomes" id="UP000785200">
    <property type="component" value="Unassembled WGS sequence"/>
</dbReference>
<dbReference type="InterPro" id="IPR013655">
    <property type="entry name" value="PAS_fold_3"/>
</dbReference>
<evidence type="ECO:0000256" key="5">
    <source>
        <dbReference type="ARBA" id="ARBA00022723"/>
    </source>
</evidence>
<dbReference type="FunFam" id="3.30.450.20:FF:000063">
    <property type="entry name" value="White collar 1 protein"/>
    <property type="match status" value="1"/>
</dbReference>
<evidence type="ECO:0000256" key="4">
    <source>
        <dbReference type="ARBA" id="ARBA00022643"/>
    </source>
</evidence>
<sequence>MGPPDNSTMDMGDITGGGDSLDDIIMQNNKELQRRQSQSRPYAADEINRRSSIMEFGGSNERNLNGFQFQPTSEVEGQGVRRQSAGDLEMVTGYADMSLGMSMQGPQMGFTSTMQTSEPLTVDTVGYPGISPDMVQGMMGYGPMGMEAMTENDGNLNMYSPVQFSQGYGASLEPMPDFMLQGTQQDPMRHDSMHEEQEELVPTISNVPTTSGIISNSTSNMNVASSMVDFNSPVSASIPPPMPSQEPAYSAPPETPTTSAPDIEIATKLEPKSPNYQNIYSSSGFDMLGALMKVATRNDPEINIGKVDMSCAFVVCDITQPDIPIIYVSDIFERLTGYSKHEVLGRNCRFLQSPEGKVQAGAPRQFVDSDPVWYLKQRVLKKKEAQRSLINYRKGGQPFMNLLTMIPITGEDDIEIKYYVGLQVDLLANPSSVESKNAGGLYTINYSQSKLPQYVWHPPDRTGLGETGQTISRDDVSTVLGSINSNTESELTKRMWDKVLLENTDDVVHVLSLKGLFLYLSPSSRKVLEYDASELVGTALSSVCHPSDIVPVTRELKDTSTGASVNVVFRIRRKKSGYTWFESHGSLAVEQGKGRKCIILVGRERPVYALSRQDIDAAGGIGENEMWTKLSTSGMCLFASSSVRTLLDRSPEELVGTSIQALMRSESKVEFGRSLEKARTGMRVTHKHEVLNKRGLVLQAQTTLYPGDAAEGSKPTFLVAQTRLLKASSRPISATLESLGNSTRSVTTIGQMDPKTNEIMQLSHSPTASSLHQDGELTPKSSVSVGPITHAGGAGLPIGSQDMALASEDNIFDELKTTRCTSWQFELRQMEKSNRLLAEELASLLSNKKKRKRRKGAVSFTLHINVYNTNSLTPLSSQTGRVSPRTSTRGGDGSKASQKSNSPNHSSPLANEMQNKTSLSNTPNLNPAPKTDRKTTDVGTAVPGSLGGRSTVESLPVHKPSQGFRDGGERGITNIDEEGSAGAAGRIAIPGGAAV</sequence>
<dbReference type="GO" id="GO:0005634">
    <property type="term" value="C:nucleus"/>
    <property type="evidence" value="ECO:0007669"/>
    <property type="project" value="TreeGrafter"/>
</dbReference>
<keyword evidence="1" id="KW-0600">Photoreceptor protein</keyword>
<proteinExistence type="predicted"/>
<keyword evidence="12" id="KW-0010">Activator</keyword>
<keyword evidence="11" id="KW-0238">DNA-binding</keyword>
<keyword evidence="9" id="KW-0157">Chromophore</keyword>
<dbReference type="PANTHER" id="PTHR47429">
    <property type="entry name" value="PROTEIN TWIN LOV 1"/>
    <property type="match status" value="1"/>
</dbReference>
<dbReference type="GO" id="GO:0009881">
    <property type="term" value="F:photoreceptor activity"/>
    <property type="evidence" value="ECO:0007669"/>
    <property type="project" value="UniProtKB-KW"/>
</dbReference>
<keyword evidence="4" id="KW-0288">FMN</keyword>
<dbReference type="CDD" id="cd00130">
    <property type="entry name" value="PAS"/>
    <property type="match status" value="3"/>
</dbReference>
<dbReference type="SMART" id="SM00091">
    <property type="entry name" value="PAS"/>
    <property type="match status" value="3"/>
</dbReference>
<dbReference type="FunFam" id="3.30.450.20:FF:000064">
    <property type="entry name" value="Vivid PAS protein VVD"/>
    <property type="match status" value="1"/>
</dbReference>
<comment type="caution">
    <text evidence="17">The sequence shown here is derived from an EMBL/GenBank/DDBJ whole genome shotgun (WGS) entry which is preliminary data.</text>
</comment>
<feature type="domain" description="PAS" evidence="16">
    <location>
        <begin position="325"/>
        <end position="347"/>
    </location>
</feature>
<gene>
    <name evidence="17" type="ORF">D0Z07_7219</name>
</gene>
<name>A0A9P6VGC7_9HELO</name>
<reference evidence="17" key="1">
    <citation type="submission" date="2019-07" db="EMBL/GenBank/DDBJ databases">
        <title>Hyphodiscus hymeniophilus genome sequencing and assembly.</title>
        <authorList>
            <person name="Kramer G."/>
            <person name="Nodwell J."/>
        </authorList>
    </citation>
    <scope>NUCLEOTIDE SEQUENCE</scope>
    <source>
        <strain evidence="17">ATCC 34498</strain>
    </source>
</reference>
<dbReference type="SUPFAM" id="SSF55785">
    <property type="entry name" value="PYP-like sensor domain (PAS domain)"/>
    <property type="match status" value="3"/>
</dbReference>
<keyword evidence="8" id="KW-0862">Zinc</keyword>
<keyword evidence="3" id="KW-0285">Flavoprotein</keyword>
<dbReference type="InterPro" id="IPR000014">
    <property type="entry name" value="PAS"/>
</dbReference>
<evidence type="ECO:0000256" key="6">
    <source>
        <dbReference type="ARBA" id="ARBA00022737"/>
    </source>
</evidence>
<keyword evidence="18" id="KW-1185">Reference proteome</keyword>
<feature type="region of interest" description="Disordered" evidence="15">
    <location>
        <begin position="871"/>
        <end position="979"/>
    </location>
</feature>
<dbReference type="GO" id="GO:0003677">
    <property type="term" value="F:DNA binding"/>
    <property type="evidence" value="ECO:0007669"/>
    <property type="project" value="UniProtKB-KW"/>
</dbReference>
<dbReference type="Gene3D" id="3.30.450.20">
    <property type="entry name" value="PAS domain"/>
    <property type="match status" value="3"/>
</dbReference>
<dbReference type="Pfam" id="PF13426">
    <property type="entry name" value="PAS_9"/>
    <property type="match status" value="2"/>
</dbReference>
<feature type="region of interest" description="Disordered" evidence="15">
    <location>
        <begin position="765"/>
        <end position="788"/>
    </location>
</feature>
<dbReference type="AlphaFoldDB" id="A0A9P6VGC7"/>
<dbReference type="NCBIfam" id="TIGR00229">
    <property type="entry name" value="sensory_box"/>
    <property type="match status" value="1"/>
</dbReference>
<evidence type="ECO:0000256" key="10">
    <source>
        <dbReference type="ARBA" id="ARBA00023015"/>
    </source>
</evidence>
<organism evidence="17 18">
    <name type="scientific">Hyphodiscus hymeniophilus</name>
    <dbReference type="NCBI Taxonomy" id="353542"/>
    <lineage>
        <taxon>Eukaryota</taxon>
        <taxon>Fungi</taxon>
        <taxon>Dikarya</taxon>
        <taxon>Ascomycota</taxon>
        <taxon>Pezizomycotina</taxon>
        <taxon>Leotiomycetes</taxon>
        <taxon>Helotiales</taxon>
        <taxon>Hyphodiscaceae</taxon>
        <taxon>Hyphodiscus</taxon>
    </lineage>
</organism>
<evidence type="ECO:0000256" key="13">
    <source>
        <dbReference type="ARBA" id="ARBA00023163"/>
    </source>
</evidence>
<evidence type="ECO:0000313" key="18">
    <source>
        <dbReference type="Proteomes" id="UP000785200"/>
    </source>
</evidence>
<accession>A0A9P6VGC7</accession>
<dbReference type="InterPro" id="IPR035965">
    <property type="entry name" value="PAS-like_dom_sf"/>
</dbReference>
<keyword evidence="5" id="KW-0479">Metal-binding</keyword>
<keyword evidence="10" id="KW-0805">Transcription regulation</keyword>
<dbReference type="PANTHER" id="PTHR47429:SF7">
    <property type="entry name" value="GATA-FACTOR"/>
    <property type="match status" value="1"/>
</dbReference>
<evidence type="ECO:0000256" key="8">
    <source>
        <dbReference type="ARBA" id="ARBA00022833"/>
    </source>
</evidence>
<feature type="domain" description="PAS" evidence="16">
    <location>
        <begin position="500"/>
        <end position="563"/>
    </location>
</feature>
<evidence type="ECO:0000313" key="17">
    <source>
        <dbReference type="EMBL" id="KAG0647420.1"/>
    </source>
</evidence>
<keyword evidence="13" id="KW-0804">Transcription</keyword>
<evidence type="ECO:0000256" key="14">
    <source>
        <dbReference type="ARBA" id="ARBA00023170"/>
    </source>
</evidence>